<name>A0A6A5UZS7_9PLEO</name>
<keyword evidence="3" id="KW-1185">Reference proteome</keyword>
<dbReference type="Pfam" id="PF24809">
    <property type="entry name" value="DUF7708"/>
    <property type="match status" value="1"/>
</dbReference>
<evidence type="ECO:0000313" key="3">
    <source>
        <dbReference type="Proteomes" id="UP000800036"/>
    </source>
</evidence>
<reference evidence="2" key="1">
    <citation type="journal article" date="2020" name="Stud. Mycol.">
        <title>101 Dothideomycetes genomes: a test case for predicting lifestyles and emergence of pathogens.</title>
        <authorList>
            <person name="Haridas S."/>
            <person name="Albert R."/>
            <person name="Binder M."/>
            <person name="Bloem J."/>
            <person name="Labutti K."/>
            <person name="Salamov A."/>
            <person name="Andreopoulos B."/>
            <person name="Baker S."/>
            <person name="Barry K."/>
            <person name="Bills G."/>
            <person name="Bluhm B."/>
            <person name="Cannon C."/>
            <person name="Castanera R."/>
            <person name="Culley D."/>
            <person name="Daum C."/>
            <person name="Ezra D."/>
            <person name="Gonzalez J."/>
            <person name="Henrissat B."/>
            <person name="Kuo A."/>
            <person name="Liang C."/>
            <person name="Lipzen A."/>
            <person name="Lutzoni F."/>
            <person name="Magnuson J."/>
            <person name="Mondo S."/>
            <person name="Nolan M."/>
            <person name="Ohm R."/>
            <person name="Pangilinan J."/>
            <person name="Park H.-J."/>
            <person name="Ramirez L."/>
            <person name="Alfaro M."/>
            <person name="Sun H."/>
            <person name="Tritt A."/>
            <person name="Yoshinaga Y."/>
            <person name="Zwiers L.-H."/>
            <person name="Turgeon B."/>
            <person name="Goodwin S."/>
            <person name="Spatafora J."/>
            <person name="Crous P."/>
            <person name="Grigoriev I."/>
        </authorList>
    </citation>
    <scope>NUCLEOTIDE SEQUENCE</scope>
    <source>
        <strain evidence="2">CBS 107.79</strain>
    </source>
</reference>
<dbReference type="AlphaFoldDB" id="A0A6A5UZS7"/>
<evidence type="ECO:0000259" key="1">
    <source>
        <dbReference type="Pfam" id="PF24809"/>
    </source>
</evidence>
<dbReference type="EMBL" id="ML976709">
    <property type="protein sequence ID" value="KAF1969449.1"/>
    <property type="molecule type" value="Genomic_DNA"/>
</dbReference>
<protein>
    <recommendedName>
        <fullName evidence="1">DUF7708 domain-containing protein</fullName>
    </recommendedName>
</protein>
<proteinExistence type="predicted"/>
<accession>A0A6A5UZS7</accession>
<evidence type="ECO:0000313" key="2">
    <source>
        <dbReference type="EMBL" id="KAF1969449.1"/>
    </source>
</evidence>
<sequence length="244" mass="28564">MSPTVKPNWELLKTEEMQRAIADIYAHIFLFLNDTLAWYTKKRRRCLLDSLNEKFLQEFEPELENIIRKSERIKRKAVQMSMAEQRVTSLTLEETSKDLRIGLEGVLRENAVTKFYVQHFSDRFERQWREQYEERNNALLYRNLIKLLTDVAQATKDSNTTITRDHLLLSSTRLEDFFHRDRINLDPAFFHDLSLLPDAIAHLAEWTKDISTSPILCISSLDFSGDDFASPISLLAAKFVEFAS</sequence>
<organism evidence="2 3">
    <name type="scientific">Bimuria novae-zelandiae CBS 107.79</name>
    <dbReference type="NCBI Taxonomy" id="1447943"/>
    <lineage>
        <taxon>Eukaryota</taxon>
        <taxon>Fungi</taxon>
        <taxon>Dikarya</taxon>
        <taxon>Ascomycota</taxon>
        <taxon>Pezizomycotina</taxon>
        <taxon>Dothideomycetes</taxon>
        <taxon>Pleosporomycetidae</taxon>
        <taxon>Pleosporales</taxon>
        <taxon>Massarineae</taxon>
        <taxon>Didymosphaeriaceae</taxon>
        <taxon>Bimuria</taxon>
    </lineage>
</organism>
<dbReference type="OrthoDB" id="4840035at2759"/>
<dbReference type="InterPro" id="IPR056125">
    <property type="entry name" value="DUF7708"/>
</dbReference>
<gene>
    <name evidence="2" type="ORF">BU23DRAFT_571533</name>
</gene>
<dbReference type="Proteomes" id="UP000800036">
    <property type="component" value="Unassembled WGS sequence"/>
</dbReference>
<feature type="domain" description="DUF7708" evidence="1">
    <location>
        <begin position="3"/>
        <end position="85"/>
    </location>
</feature>